<evidence type="ECO:0000313" key="2">
    <source>
        <dbReference type="EMBL" id="MPC81532.1"/>
    </source>
</evidence>
<dbReference type="AlphaFoldDB" id="A0A5B7ICH1"/>
<sequence>MNSANDVIPSRSVPLEGTSGNQRAMHETLPRNLGETQTCSSFFSSFPPSGSACSSRSAVKGWLFSSHYCNLMPVSQTHHP</sequence>
<reference evidence="2 3" key="1">
    <citation type="submission" date="2019-05" db="EMBL/GenBank/DDBJ databases">
        <title>Another draft genome of Portunus trituberculatus and its Hox gene families provides insights of decapod evolution.</title>
        <authorList>
            <person name="Jeong J.-H."/>
            <person name="Song I."/>
            <person name="Kim S."/>
            <person name="Choi T."/>
            <person name="Kim D."/>
            <person name="Ryu S."/>
            <person name="Kim W."/>
        </authorList>
    </citation>
    <scope>NUCLEOTIDE SEQUENCE [LARGE SCALE GENOMIC DNA]</scope>
    <source>
        <tissue evidence="2">Muscle</tissue>
    </source>
</reference>
<evidence type="ECO:0000313" key="3">
    <source>
        <dbReference type="Proteomes" id="UP000324222"/>
    </source>
</evidence>
<accession>A0A5B7ICH1</accession>
<comment type="caution">
    <text evidence="2">The sequence shown here is derived from an EMBL/GenBank/DDBJ whole genome shotgun (WGS) entry which is preliminary data.</text>
</comment>
<organism evidence="2 3">
    <name type="scientific">Portunus trituberculatus</name>
    <name type="common">Swimming crab</name>
    <name type="synonym">Neptunus trituberculatus</name>
    <dbReference type="NCBI Taxonomy" id="210409"/>
    <lineage>
        <taxon>Eukaryota</taxon>
        <taxon>Metazoa</taxon>
        <taxon>Ecdysozoa</taxon>
        <taxon>Arthropoda</taxon>
        <taxon>Crustacea</taxon>
        <taxon>Multicrustacea</taxon>
        <taxon>Malacostraca</taxon>
        <taxon>Eumalacostraca</taxon>
        <taxon>Eucarida</taxon>
        <taxon>Decapoda</taxon>
        <taxon>Pleocyemata</taxon>
        <taxon>Brachyura</taxon>
        <taxon>Eubrachyura</taxon>
        <taxon>Portunoidea</taxon>
        <taxon>Portunidae</taxon>
        <taxon>Portuninae</taxon>
        <taxon>Portunus</taxon>
    </lineage>
</organism>
<proteinExistence type="predicted"/>
<dbReference type="EMBL" id="VSRR010057257">
    <property type="protein sequence ID" value="MPC81532.1"/>
    <property type="molecule type" value="Genomic_DNA"/>
</dbReference>
<dbReference type="Proteomes" id="UP000324222">
    <property type="component" value="Unassembled WGS sequence"/>
</dbReference>
<name>A0A5B7ICH1_PORTR</name>
<feature type="region of interest" description="Disordered" evidence="1">
    <location>
        <begin position="1"/>
        <end position="23"/>
    </location>
</feature>
<protein>
    <submittedName>
        <fullName evidence="2">Uncharacterized protein</fullName>
    </submittedName>
</protein>
<keyword evidence="3" id="KW-1185">Reference proteome</keyword>
<gene>
    <name evidence="2" type="ORF">E2C01_076154</name>
</gene>
<evidence type="ECO:0000256" key="1">
    <source>
        <dbReference type="SAM" id="MobiDB-lite"/>
    </source>
</evidence>